<feature type="region of interest" description="Disordered" evidence="3">
    <location>
        <begin position="1"/>
        <end position="99"/>
    </location>
</feature>
<evidence type="ECO:0000256" key="3">
    <source>
        <dbReference type="SAM" id="MobiDB-lite"/>
    </source>
</evidence>
<evidence type="ECO:0008006" key="6">
    <source>
        <dbReference type="Google" id="ProtNLM"/>
    </source>
</evidence>
<feature type="compositionally biased region" description="Basic residues" evidence="3">
    <location>
        <begin position="1"/>
        <end position="17"/>
    </location>
</feature>
<dbReference type="InterPro" id="IPR038765">
    <property type="entry name" value="Papain-like_cys_pep_sf"/>
</dbReference>
<name>A0A369UUP5_9ACTN</name>
<dbReference type="PRINTS" id="PR01543">
    <property type="entry name" value="ANATRNSFRASE"/>
</dbReference>
<dbReference type="PANTHER" id="PTHR11786">
    <property type="entry name" value="N-HYDROXYARYLAMINE O-ACETYLTRANSFERASE"/>
    <property type="match status" value="1"/>
</dbReference>
<evidence type="ECO:0000256" key="2">
    <source>
        <dbReference type="RuleBase" id="RU003452"/>
    </source>
</evidence>
<proteinExistence type="inferred from homology"/>
<dbReference type="SUPFAM" id="SSF54001">
    <property type="entry name" value="Cysteine proteinases"/>
    <property type="match status" value="1"/>
</dbReference>
<evidence type="ECO:0000313" key="5">
    <source>
        <dbReference type="Proteomes" id="UP000253742"/>
    </source>
</evidence>
<dbReference type="Pfam" id="PF00797">
    <property type="entry name" value="Acetyltransf_2"/>
    <property type="match status" value="1"/>
</dbReference>
<dbReference type="InterPro" id="IPR053710">
    <property type="entry name" value="Arylamine_NAT_domain_sf"/>
</dbReference>
<evidence type="ECO:0000256" key="1">
    <source>
        <dbReference type="ARBA" id="ARBA00006547"/>
    </source>
</evidence>
<dbReference type="GO" id="GO:0016407">
    <property type="term" value="F:acetyltransferase activity"/>
    <property type="evidence" value="ECO:0007669"/>
    <property type="project" value="InterPro"/>
</dbReference>
<evidence type="ECO:0000313" key="4">
    <source>
        <dbReference type="EMBL" id="RDD84474.1"/>
    </source>
</evidence>
<feature type="compositionally biased region" description="Basic residues" evidence="3">
    <location>
        <begin position="52"/>
        <end position="61"/>
    </location>
</feature>
<dbReference type="InterPro" id="IPR001447">
    <property type="entry name" value="Arylamine_N-AcTrfase"/>
</dbReference>
<organism evidence="4 5">
    <name type="scientific">Streptomyces parvulus</name>
    <dbReference type="NCBI Taxonomy" id="146923"/>
    <lineage>
        <taxon>Bacteria</taxon>
        <taxon>Bacillati</taxon>
        <taxon>Actinomycetota</taxon>
        <taxon>Actinomycetes</taxon>
        <taxon>Kitasatosporales</taxon>
        <taxon>Streptomycetaceae</taxon>
        <taxon>Streptomyces</taxon>
    </lineage>
</organism>
<protein>
    <recommendedName>
        <fullName evidence="6">Arylamine N-acetyltransferase</fullName>
    </recommendedName>
</protein>
<comment type="caution">
    <text evidence="4">The sequence shown here is derived from an EMBL/GenBank/DDBJ whole genome shotgun (WGS) entry which is preliminary data.</text>
</comment>
<dbReference type="AlphaFoldDB" id="A0A369UUP5"/>
<comment type="similarity">
    <text evidence="1 2">Belongs to the arylamine N-acetyltransferase family.</text>
</comment>
<gene>
    <name evidence="4" type="ORF">DVZ84_35010</name>
</gene>
<feature type="compositionally biased region" description="Low complexity" evidence="3">
    <location>
        <begin position="62"/>
        <end position="72"/>
    </location>
</feature>
<dbReference type="Gene3D" id="3.30.2140.20">
    <property type="match status" value="1"/>
</dbReference>
<dbReference type="Proteomes" id="UP000253742">
    <property type="component" value="Unassembled WGS sequence"/>
</dbReference>
<feature type="compositionally biased region" description="Basic residues" evidence="3">
    <location>
        <begin position="75"/>
        <end position="84"/>
    </location>
</feature>
<dbReference type="EMBL" id="QQBH01000041">
    <property type="protein sequence ID" value="RDD84474.1"/>
    <property type="molecule type" value="Genomic_DNA"/>
</dbReference>
<accession>A0A369UUP5</accession>
<sequence length="399" mass="43062">MRGDRRRPGHDRGRHRGPAPLRGTAPALHRGLPGHAGGAPRRPRGACGRGRLAGRGRRRRPSAGLRPAGPGPKRTACRVRRGRPRGCAVPSGRRVRRHRSPPVNLTDQQRRSYLARIGYDGRLEPTLEALTALCRAHVRAVPFELLDGPDGLVPGIDAASVYKKVVLRHLGGACMEVNNLFAALLRDLGFEVTTHASRPWLPQDRAYTDTGDHMILVVRIEGVAFLVDVAYSQLTAVTPLRLDGSECTEHGWRFRVVRDRDGGDHIAQRAGAGGRWSPIHRFTLDPRGGEHFATILDLYLTPGTGSPIPRTLMCSRVTGTGKATLVNDVLIETADGGTERSSRVDTPEAARAALALIFAGHPTLAERGARIWQRLVGDPAGTSARAAAPSAATFEETSA</sequence>
<reference evidence="4 5" key="1">
    <citation type="submission" date="2018-07" db="EMBL/GenBank/DDBJ databases">
        <title>Genome guided investigation of antibiotics producing actinomycetales strain isolated from a Macau mangrove ecosystem.</title>
        <authorList>
            <person name="Hu D."/>
        </authorList>
    </citation>
    <scope>NUCLEOTIDE SEQUENCE [LARGE SCALE GENOMIC DNA]</scope>
    <source>
        <strain evidence="4 5">2297</strain>
    </source>
</reference>
<dbReference type="OrthoDB" id="7181050at2"/>
<dbReference type="PANTHER" id="PTHR11786:SF0">
    <property type="entry name" value="ARYLAMINE N-ACETYLTRANSFERASE 4-RELATED"/>
    <property type="match status" value="1"/>
</dbReference>